<feature type="compositionally biased region" description="Basic residues" evidence="4">
    <location>
        <begin position="844"/>
        <end position="856"/>
    </location>
</feature>
<comment type="caution">
    <text evidence="6">The sequence shown here is derived from an EMBL/GenBank/DDBJ whole genome shotgun (WGS) entry which is preliminary data.</text>
</comment>
<evidence type="ECO:0000256" key="4">
    <source>
        <dbReference type="SAM" id="MobiDB-lite"/>
    </source>
</evidence>
<dbReference type="Pfam" id="PF25553">
    <property type="entry name" value="BTB-POZ_ANK-like"/>
    <property type="match status" value="1"/>
</dbReference>
<comment type="pathway">
    <text evidence="2">Protein modification; protein ubiquitination.</text>
</comment>
<evidence type="ECO:0000256" key="2">
    <source>
        <dbReference type="ARBA" id="ARBA00004906"/>
    </source>
</evidence>
<name>A0AAN7LFI7_TRANT</name>
<dbReference type="Proteomes" id="UP001346149">
    <property type="component" value="Unassembled WGS sequence"/>
</dbReference>
<evidence type="ECO:0000313" key="7">
    <source>
        <dbReference type="Proteomes" id="UP001346149"/>
    </source>
</evidence>
<feature type="compositionally biased region" description="Low complexity" evidence="4">
    <location>
        <begin position="29"/>
        <end position="46"/>
    </location>
</feature>
<dbReference type="InterPro" id="IPR038920">
    <property type="entry name" value="At3g05675-like"/>
</dbReference>
<dbReference type="InterPro" id="IPR058039">
    <property type="entry name" value="At3g05675-like_ankyrin"/>
</dbReference>
<feature type="compositionally biased region" description="Basic and acidic residues" evidence="4">
    <location>
        <begin position="707"/>
        <end position="729"/>
    </location>
</feature>
<dbReference type="PANTHER" id="PTHR31060:SF32">
    <property type="entry name" value="BTB_POZ DOMAIN PLANT PROTEIN"/>
    <property type="match status" value="1"/>
</dbReference>
<dbReference type="InterPro" id="IPR011333">
    <property type="entry name" value="SKP1/BTB/POZ_sf"/>
</dbReference>
<dbReference type="PROSITE" id="PS50097">
    <property type="entry name" value="BTB"/>
    <property type="match status" value="1"/>
</dbReference>
<feature type="compositionally biased region" description="Basic and acidic residues" evidence="4">
    <location>
        <begin position="814"/>
        <end position="836"/>
    </location>
</feature>
<dbReference type="InterPro" id="IPR000210">
    <property type="entry name" value="BTB/POZ_dom"/>
</dbReference>
<dbReference type="EMBL" id="JAXQNO010000013">
    <property type="protein sequence ID" value="KAK4785456.1"/>
    <property type="molecule type" value="Genomic_DNA"/>
</dbReference>
<feature type="compositionally biased region" description="Basic and acidic residues" evidence="4">
    <location>
        <begin position="613"/>
        <end position="624"/>
    </location>
</feature>
<organism evidence="6 7">
    <name type="scientific">Trapa natans</name>
    <name type="common">Water chestnut</name>
    <dbReference type="NCBI Taxonomy" id="22666"/>
    <lineage>
        <taxon>Eukaryota</taxon>
        <taxon>Viridiplantae</taxon>
        <taxon>Streptophyta</taxon>
        <taxon>Embryophyta</taxon>
        <taxon>Tracheophyta</taxon>
        <taxon>Spermatophyta</taxon>
        <taxon>Magnoliopsida</taxon>
        <taxon>eudicotyledons</taxon>
        <taxon>Gunneridae</taxon>
        <taxon>Pentapetalae</taxon>
        <taxon>rosids</taxon>
        <taxon>malvids</taxon>
        <taxon>Myrtales</taxon>
        <taxon>Lythraceae</taxon>
        <taxon>Trapa</taxon>
    </lineage>
</organism>
<feature type="region of interest" description="Disordered" evidence="4">
    <location>
        <begin position="742"/>
        <end position="856"/>
    </location>
</feature>
<reference evidence="6 7" key="1">
    <citation type="journal article" date="2023" name="Hortic Res">
        <title>Pangenome of water caltrop reveals structural variations and asymmetric subgenome divergence after allopolyploidization.</title>
        <authorList>
            <person name="Zhang X."/>
            <person name="Chen Y."/>
            <person name="Wang L."/>
            <person name="Yuan Y."/>
            <person name="Fang M."/>
            <person name="Shi L."/>
            <person name="Lu R."/>
            <person name="Comes H.P."/>
            <person name="Ma Y."/>
            <person name="Chen Y."/>
            <person name="Huang G."/>
            <person name="Zhou Y."/>
            <person name="Zheng Z."/>
            <person name="Qiu Y."/>
        </authorList>
    </citation>
    <scope>NUCLEOTIDE SEQUENCE [LARGE SCALE GENOMIC DNA]</scope>
    <source>
        <strain evidence="6">F231</strain>
    </source>
</reference>
<proteinExistence type="predicted"/>
<sequence>MAAESSLRSREVSTMIKQGFIPDQSTCFSPSKSTSNPSRSQPYSPSTSPPNSSPVATPYYQSFIRPTLFEMMSQEQHHQDSSAELRTKVSRILSNAPFHNSITDASVTNRPGGDVRLTVVSRYGFRISMDVHRQVLSEKSRYFSERLKLEKGSHSVEVEISECDDVEVYLETVVLMYSDDLKRKLTGQNVSKVLGLLKVSSAVMFDEGISACLEYLEAVPWSNEEEEKVISLLHQLHLLDSATELLQRVSARPSTSAKPDDILMRLLSGILQAKDEKARREMKALVSRLLKEDSSSQRRGSSCIDVSRDTLYHICHRCLSSLILCLSEATGMDDSSGRDRGSLMGEIAREADNLNWIVGILINWKMGDEFVKLWGDQKELAILHSKIPTMYRHEVSQITAQLCVAIGRGNLLIPWEIRLSLLLTWLEGLYEDFGWMKRASRSMDRKLVEEGLGQTILTLPMSHQQAIMLDWIDRYLNKGDDCPNIQRAFEIWWKRAFVKRNAAPLLIATSTSVRRTPLFGDSLIFFPAQPPRPASPLSQKSGMKTVSGEIISARPVSLLKASKVLSRFVMVDNGTSPPISIFLRKASEAFHELVQFHKGVKTPSFVDYADNSGREIETEGERSDQRKHKHREKKRYEGHGGDSGLVEDDGDSMSIASRQLANGDGKPTDAGIEKRKRKHKDEKFKGRDGNGNIDFMENGRGNVNSNREVDVKWKKEENKEDDSVGIREDGVVKEGEVNVNVNGWEDAGGKKKEKKKRGVRMDVGEDGAVKEGMKYSDYVNSNRSEDVDGENKKEKRKEKKGDANVGTGEDGAVEGERDKGRKRKMEMSEDGMGKDDDSIEGLSKKKKKKKSGWSRV</sequence>
<dbReference type="Gene3D" id="3.30.710.10">
    <property type="entry name" value="Potassium Channel Kv1.1, Chain A"/>
    <property type="match status" value="1"/>
</dbReference>
<evidence type="ECO:0000256" key="1">
    <source>
        <dbReference type="ARBA" id="ARBA00002668"/>
    </source>
</evidence>
<keyword evidence="3" id="KW-0833">Ubl conjugation pathway</keyword>
<evidence type="ECO:0000313" key="6">
    <source>
        <dbReference type="EMBL" id="KAK4785456.1"/>
    </source>
</evidence>
<comment type="function">
    <text evidence="1">May act as a substrate-specific adapter of an E3 ubiquitin-protein ligase complex (CUL3-RBX1-BTB) which mediates the ubiquitination and subsequent proteasomal degradation of target proteins.</text>
</comment>
<evidence type="ECO:0000256" key="3">
    <source>
        <dbReference type="ARBA" id="ARBA00022786"/>
    </source>
</evidence>
<feature type="region of interest" description="Disordered" evidence="4">
    <location>
        <begin position="1"/>
        <end position="57"/>
    </location>
</feature>
<keyword evidence="7" id="KW-1185">Reference proteome</keyword>
<feature type="domain" description="BTB" evidence="5">
    <location>
        <begin position="113"/>
        <end position="185"/>
    </location>
</feature>
<accession>A0AAN7LFI7</accession>
<feature type="compositionally biased region" description="Basic and acidic residues" evidence="4">
    <location>
        <begin position="783"/>
        <end position="793"/>
    </location>
</feature>
<protein>
    <recommendedName>
        <fullName evidence="5">BTB domain-containing protein</fullName>
    </recommendedName>
</protein>
<dbReference type="AlphaFoldDB" id="A0AAN7LFI7"/>
<evidence type="ECO:0000259" key="5">
    <source>
        <dbReference type="PROSITE" id="PS50097"/>
    </source>
</evidence>
<feature type="region of interest" description="Disordered" evidence="4">
    <location>
        <begin position="613"/>
        <end position="729"/>
    </location>
</feature>
<dbReference type="PANTHER" id="PTHR31060">
    <property type="entry name" value="OSJNBA0011J08.25 PROTEIN-RELATED"/>
    <property type="match status" value="1"/>
</dbReference>
<feature type="compositionally biased region" description="Basic and acidic residues" evidence="4">
    <location>
        <begin position="759"/>
        <end position="774"/>
    </location>
</feature>
<gene>
    <name evidence="6" type="ORF">SAY86_002145</name>
</gene>